<dbReference type="Proteomes" id="UP001295740">
    <property type="component" value="Unassembled WGS sequence"/>
</dbReference>
<keyword evidence="2" id="KW-1185">Reference proteome</keyword>
<comment type="caution">
    <text evidence="1">The sequence shown here is derived from an EMBL/GenBank/DDBJ whole genome shotgun (WGS) entry which is preliminary data.</text>
</comment>
<proteinExistence type="predicted"/>
<gene>
    <name evidence="1" type="ORF">KHLLAP_LOCUS5431</name>
</gene>
<name>A0AAI8YF39_9PEZI</name>
<sequence length="441" mass="50299">MLSKITGSQKLCSDILFEISKVMTPNARLNLALADKDLFESISRRMLRDVLFDANEETAFRPVKFAICTQNIDLLAKIHHLTAQTKRDLRFDWSKHFTVYDLFDVAWNWSGETGETLKFLLDEFPSHTYTSSIFDLWDPTMIEITEVSELESTSKPHETTPVTSYLCSGPVRLPTLPALLRLGANPNGLVDESKHGRKDPRRPLDELLNSYRWTHFYDDWYTLGKRMYMYFKALLDQGATTSRARYSCDTVRVLVERIWRILCPVARRVADPEGALCPLARRVIGPYRPVHCSTVVDEEGNAEEASDFHEEDDNEFGARIGSPSCCTHSCTSAARIAGGFWDVEQTGNAADLPMLFNALLVTNISPFDDLCDLVVDAAPAYQCVSPGKRGTELLIEILRQYPHLPSWYRFTRCERQKILRPKVLRDADLDLPEKEYDRQDG</sequence>
<dbReference type="AlphaFoldDB" id="A0AAI8YF39"/>
<evidence type="ECO:0000313" key="1">
    <source>
        <dbReference type="EMBL" id="CAJ2504963.1"/>
    </source>
</evidence>
<evidence type="ECO:0000313" key="2">
    <source>
        <dbReference type="Proteomes" id="UP001295740"/>
    </source>
</evidence>
<protein>
    <submittedName>
        <fullName evidence="1">Uu.00g123570.m01.CDS01</fullName>
    </submittedName>
</protein>
<accession>A0AAI8YF39</accession>
<reference evidence="1" key="1">
    <citation type="submission" date="2023-10" db="EMBL/GenBank/DDBJ databases">
        <authorList>
            <person name="Hackl T."/>
        </authorList>
    </citation>
    <scope>NUCLEOTIDE SEQUENCE</scope>
</reference>
<organism evidence="1 2">
    <name type="scientific">Anthostomella pinea</name>
    <dbReference type="NCBI Taxonomy" id="933095"/>
    <lineage>
        <taxon>Eukaryota</taxon>
        <taxon>Fungi</taxon>
        <taxon>Dikarya</taxon>
        <taxon>Ascomycota</taxon>
        <taxon>Pezizomycotina</taxon>
        <taxon>Sordariomycetes</taxon>
        <taxon>Xylariomycetidae</taxon>
        <taxon>Xylariales</taxon>
        <taxon>Xylariaceae</taxon>
        <taxon>Anthostomella</taxon>
    </lineage>
</organism>
<dbReference type="EMBL" id="CAUWAG010000007">
    <property type="protein sequence ID" value="CAJ2504963.1"/>
    <property type="molecule type" value="Genomic_DNA"/>
</dbReference>